<comment type="caution">
    <text evidence="1">The sequence shown here is derived from an EMBL/GenBank/DDBJ whole genome shotgun (WGS) entry which is preliminary data.</text>
</comment>
<dbReference type="InterPro" id="IPR027038">
    <property type="entry name" value="RanGap"/>
</dbReference>
<dbReference type="STRING" id="113540.ENSSFOP00015052669"/>
<dbReference type="GO" id="GO:0031267">
    <property type="term" value="F:small GTPase binding"/>
    <property type="evidence" value="ECO:0007669"/>
    <property type="project" value="TreeGrafter"/>
</dbReference>
<dbReference type="PANTHER" id="PTHR24113">
    <property type="entry name" value="RAN GTPASE-ACTIVATING PROTEIN 1"/>
    <property type="match status" value="1"/>
</dbReference>
<dbReference type="GO" id="GO:0005829">
    <property type="term" value="C:cytosol"/>
    <property type="evidence" value="ECO:0007669"/>
    <property type="project" value="TreeGrafter"/>
</dbReference>
<dbReference type="GO" id="GO:0005634">
    <property type="term" value="C:nucleus"/>
    <property type="evidence" value="ECO:0007669"/>
    <property type="project" value="TreeGrafter"/>
</dbReference>
<evidence type="ECO:0000313" key="1">
    <source>
        <dbReference type="EMBL" id="KPP61290.1"/>
    </source>
</evidence>
<organism evidence="1 2">
    <name type="scientific">Scleropages formosus</name>
    <name type="common">Asian bonytongue</name>
    <name type="synonym">Osteoglossum formosum</name>
    <dbReference type="NCBI Taxonomy" id="113540"/>
    <lineage>
        <taxon>Eukaryota</taxon>
        <taxon>Metazoa</taxon>
        <taxon>Chordata</taxon>
        <taxon>Craniata</taxon>
        <taxon>Vertebrata</taxon>
        <taxon>Euteleostomi</taxon>
        <taxon>Actinopterygii</taxon>
        <taxon>Neopterygii</taxon>
        <taxon>Teleostei</taxon>
        <taxon>Osteoglossocephala</taxon>
        <taxon>Osteoglossomorpha</taxon>
        <taxon>Osteoglossiformes</taxon>
        <taxon>Osteoglossidae</taxon>
        <taxon>Scleropages</taxon>
    </lineage>
</organism>
<dbReference type="Gene3D" id="3.80.10.10">
    <property type="entry name" value="Ribonuclease Inhibitor"/>
    <property type="match status" value="2"/>
</dbReference>
<proteinExistence type="predicted"/>
<gene>
    <name evidence="1" type="ORF">Z043_120629</name>
</gene>
<dbReference type="InterPro" id="IPR032675">
    <property type="entry name" value="LRR_dom_sf"/>
</dbReference>
<dbReference type="EMBL" id="JARO02009757">
    <property type="protein sequence ID" value="KPP61290.1"/>
    <property type="molecule type" value="Genomic_DNA"/>
</dbReference>
<name>A0A0P7UJ59_SCLFO</name>
<sequence>MSDYQGKLCTELSIPGLVDCTLQSQQLEVLRSICQRCPQLLELDLSHNSSGTELEPILSSLLPVLQNLTKLSLDRHVMDDHAAAVLAKMLPGLPKLCIISLSQCSGFTTVGACHLITALSHCHLLEDISLRTLQLQKEAMACLATGLHRMTSVKRLIKVTMASGSSDKVTLAILPMLESLEQLRGIKVIELDELLMGEQGLLELVKHVPIWTGLRRISLCNNCITDDTGTSLVEALSHCMALEEIILVSVGTSDLSNLASSLGNCSYAEDISLAWNGVTDDVAVMLAEVFPLCQRLKRVDLEANSISVRGAKALAASVHCSASVQVIRLWKNPIPREEFQRLSEKEKRLSFSSM</sequence>
<evidence type="ECO:0008006" key="3">
    <source>
        <dbReference type="Google" id="ProtNLM"/>
    </source>
</evidence>
<protein>
    <recommendedName>
        <fullName evidence="3">Protein NLRC5-like</fullName>
    </recommendedName>
</protein>
<accession>A0A0P7UJ59</accession>
<dbReference type="Proteomes" id="UP000034805">
    <property type="component" value="Unassembled WGS sequence"/>
</dbReference>
<evidence type="ECO:0000313" key="2">
    <source>
        <dbReference type="Proteomes" id="UP000034805"/>
    </source>
</evidence>
<reference evidence="1 2" key="1">
    <citation type="submission" date="2015-08" db="EMBL/GenBank/DDBJ databases">
        <title>The genome of the Asian arowana (Scleropages formosus).</title>
        <authorList>
            <person name="Tan M.H."/>
            <person name="Gan H.M."/>
            <person name="Croft L.J."/>
            <person name="Austin C.M."/>
        </authorList>
    </citation>
    <scope>NUCLEOTIDE SEQUENCE [LARGE SCALE GENOMIC DNA]</scope>
    <source>
        <strain evidence="1">Aro1</strain>
    </source>
</reference>
<dbReference type="GO" id="GO:0005096">
    <property type="term" value="F:GTPase activator activity"/>
    <property type="evidence" value="ECO:0007669"/>
    <property type="project" value="InterPro"/>
</dbReference>
<dbReference type="AlphaFoldDB" id="A0A0P7UJ59"/>
<dbReference type="PANTHER" id="PTHR24113:SF15">
    <property type="entry name" value="NACHT DOMAIN-CONTAINING PROTEIN"/>
    <property type="match status" value="1"/>
</dbReference>
<dbReference type="GO" id="GO:0048471">
    <property type="term" value="C:perinuclear region of cytoplasm"/>
    <property type="evidence" value="ECO:0007669"/>
    <property type="project" value="TreeGrafter"/>
</dbReference>
<dbReference type="GO" id="GO:0006913">
    <property type="term" value="P:nucleocytoplasmic transport"/>
    <property type="evidence" value="ECO:0007669"/>
    <property type="project" value="TreeGrafter"/>
</dbReference>
<dbReference type="SUPFAM" id="SSF52047">
    <property type="entry name" value="RNI-like"/>
    <property type="match status" value="1"/>
</dbReference>